<feature type="region of interest" description="Disordered" evidence="1">
    <location>
        <begin position="1"/>
        <end position="24"/>
    </location>
</feature>
<feature type="transmembrane region" description="Helical" evidence="2">
    <location>
        <begin position="361"/>
        <end position="381"/>
    </location>
</feature>
<feature type="transmembrane region" description="Helical" evidence="2">
    <location>
        <begin position="297"/>
        <end position="318"/>
    </location>
</feature>
<evidence type="ECO:0000313" key="3">
    <source>
        <dbReference type="EMBL" id="MFC5744023.1"/>
    </source>
</evidence>
<feature type="region of interest" description="Disordered" evidence="1">
    <location>
        <begin position="586"/>
        <end position="617"/>
    </location>
</feature>
<feature type="transmembrane region" description="Helical" evidence="2">
    <location>
        <begin position="140"/>
        <end position="159"/>
    </location>
</feature>
<feature type="transmembrane region" description="Helical" evidence="2">
    <location>
        <begin position="108"/>
        <end position="128"/>
    </location>
</feature>
<evidence type="ECO:0000313" key="4">
    <source>
        <dbReference type="Proteomes" id="UP001596074"/>
    </source>
</evidence>
<feature type="transmembrane region" description="Helical" evidence="2">
    <location>
        <begin position="191"/>
        <end position="209"/>
    </location>
</feature>
<feature type="transmembrane region" description="Helical" evidence="2">
    <location>
        <begin position="466"/>
        <end position="486"/>
    </location>
</feature>
<feature type="transmembrane region" description="Helical" evidence="2">
    <location>
        <begin position="165"/>
        <end position="184"/>
    </location>
</feature>
<keyword evidence="2" id="KW-1133">Transmembrane helix</keyword>
<organism evidence="3 4">
    <name type="scientific">Actinomadura rugatobispora</name>
    <dbReference type="NCBI Taxonomy" id="1994"/>
    <lineage>
        <taxon>Bacteria</taxon>
        <taxon>Bacillati</taxon>
        <taxon>Actinomycetota</taxon>
        <taxon>Actinomycetes</taxon>
        <taxon>Streptosporangiales</taxon>
        <taxon>Thermomonosporaceae</taxon>
        <taxon>Actinomadura</taxon>
    </lineage>
</organism>
<reference evidence="4" key="1">
    <citation type="journal article" date="2019" name="Int. J. Syst. Evol. Microbiol.">
        <title>The Global Catalogue of Microorganisms (GCM) 10K type strain sequencing project: providing services to taxonomists for standard genome sequencing and annotation.</title>
        <authorList>
            <consortium name="The Broad Institute Genomics Platform"/>
            <consortium name="The Broad Institute Genome Sequencing Center for Infectious Disease"/>
            <person name="Wu L."/>
            <person name="Ma J."/>
        </authorList>
    </citation>
    <scope>NUCLEOTIDE SEQUENCE [LARGE SCALE GENOMIC DNA]</scope>
    <source>
        <strain evidence="4">KCTC 42087</strain>
    </source>
</reference>
<keyword evidence="2" id="KW-0812">Transmembrane</keyword>
<comment type="caution">
    <text evidence="3">The sequence shown here is derived from an EMBL/GenBank/DDBJ whole genome shotgun (WGS) entry which is preliminary data.</text>
</comment>
<dbReference type="RefSeq" id="WP_378278816.1">
    <property type="nucleotide sequence ID" value="NZ_JBHSON010000001.1"/>
</dbReference>
<proteinExistence type="predicted"/>
<feature type="transmembrane region" description="Helical" evidence="2">
    <location>
        <begin position="240"/>
        <end position="261"/>
    </location>
</feature>
<evidence type="ECO:0000256" key="1">
    <source>
        <dbReference type="SAM" id="MobiDB-lite"/>
    </source>
</evidence>
<keyword evidence="4" id="KW-1185">Reference proteome</keyword>
<dbReference type="Proteomes" id="UP001596074">
    <property type="component" value="Unassembled WGS sequence"/>
</dbReference>
<name>A0ABW0ZRL6_9ACTN</name>
<sequence>MTTQAATRTVARPPARSTGERPAGVPPRFRHWGLLLLIGWAAQVAVRLWLAAGQTMPVATPDEAGYLFAARVLTGGPEADMSYGTVYRGGYALLLLPAFWIADEPITVYRICLVINALISAALLPLAYLMLRRMRLPHGWSYAVGHVTALLPSVVFYAEFVLTDAVLPVAVFGWLLLTHAWLTAPPETSRARVTLYGASAAMVVAYVYASHTRGVILIVVQAGLMAAAVLFRWRDRRTTGIAAAALAAVAGAGALLNAHLLPRLYPGGDNNLGGNLERRLTSLDGYGWVLSLGTGQVWYQIVATGGIAGIGLITVAVLAVRRGTAPRLRALALAVLATIAGIAFATSAALPVEWRIGNYVYGRYLACVTPVLFAVGAAVLLRATLRTVLWAAAATVTLAVLTASVVQWYAGDLLSRYTYTRFDFPETSFLTWNWTEFHLWRATLAGLVLLGLAVFTARLPGHSRAALVVMLVTVNLAAVTTATTQISRPLVQGLTSYTDLRDKTDLEAQRSIALDWNVPWTVRLAQFYWAWDSKGTLFDARWTPAPRNVDLVVLAWPKGVPAEQTWRDAPDGWRIVDSRRTPEGDWVAWRSPSAPQQDPEHTFSLWRGDPPRHPGRR</sequence>
<keyword evidence="2" id="KW-0472">Membrane</keyword>
<protein>
    <recommendedName>
        <fullName evidence="5">Glycosyltransferase RgtA/B/C/D-like domain-containing protein</fullName>
    </recommendedName>
</protein>
<feature type="transmembrane region" description="Helical" evidence="2">
    <location>
        <begin position="388"/>
        <end position="410"/>
    </location>
</feature>
<gene>
    <name evidence="3" type="ORF">ACFPZN_00190</name>
</gene>
<feature type="compositionally biased region" description="Low complexity" evidence="1">
    <location>
        <begin position="1"/>
        <end position="16"/>
    </location>
</feature>
<feature type="transmembrane region" description="Helical" evidence="2">
    <location>
        <begin position="215"/>
        <end position="233"/>
    </location>
</feature>
<dbReference type="EMBL" id="JBHSON010000001">
    <property type="protein sequence ID" value="MFC5744023.1"/>
    <property type="molecule type" value="Genomic_DNA"/>
</dbReference>
<evidence type="ECO:0008006" key="5">
    <source>
        <dbReference type="Google" id="ProtNLM"/>
    </source>
</evidence>
<feature type="transmembrane region" description="Helical" evidence="2">
    <location>
        <begin position="32"/>
        <end position="50"/>
    </location>
</feature>
<accession>A0ABW0ZRL6</accession>
<feature type="transmembrane region" description="Helical" evidence="2">
    <location>
        <begin position="330"/>
        <end position="349"/>
    </location>
</feature>
<feature type="transmembrane region" description="Helical" evidence="2">
    <location>
        <begin position="439"/>
        <end position="459"/>
    </location>
</feature>
<evidence type="ECO:0000256" key="2">
    <source>
        <dbReference type="SAM" id="Phobius"/>
    </source>
</evidence>